<feature type="coiled-coil region" evidence="1">
    <location>
        <begin position="174"/>
        <end position="201"/>
    </location>
</feature>
<organism evidence="3 4">
    <name type="scientific">Aldrovandia affinis</name>
    <dbReference type="NCBI Taxonomy" id="143900"/>
    <lineage>
        <taxon>Eukaryota</taxon>
        <taxon>Metazoa</taxon>
        <taxon>Chordata</taxon>
        <taxon>Craniata</taxon>
        <taxon>Vertebrata</taxon>
        <taxon>Euteleostomi</taxon>
        <taxon>Actinopterygii</taxon>
        <taxon>Neopterygii</taxon>
        <taxon>Teleostei</taxon>
        <taxon>Notacanthiformes</taxon>
        <taxon>Halosauridae</taxon>
        <taxon>Aldrovandia</taxon>
    </lineage>
</organism>
<gene>
    <name evidence="3" type="ORF">AAFF_G00060120</name>
</gene>
<accession>A0AAD7WF09</accession>
<keyword evidence="1" id="KW-0175">Coiled coil</keyword>
<evidence type="ECO:0000313" key="4">
    <source>
        <dbReference type="Proteomes" id="UP001221898"/>
    </source>
</evidence>
<keyword evidence="4" id="KW-1185">Reference proteome</keyword>
<dbReference type="EMBL" id="JAINUG010000136">
    <property type="protein sequence ID" value="KAJ8393539.1"/>
    <property type="molecule type" value="Genomic_DNA"/>
</dbReference>
<reference evidence="3" key="1">
    <citation type="journal article" date="2023" name="Science">
        <title>Genome structures resolve the early diversification of teleost fishes.</title>
        <authorList>
            <person name="Parey E."/>
            <person name="Louis A."/>
            <person name="Montfort J."/>
            <person name="Bouchez O."/>
            <person name="Roques C."/>
            <person name="Iampietro C."/>
            <person name="Lluch J."/>
            <person name="Castinel A."/>
            <person name="Donnadieu C."/>
            <person name="Desvignes T."/>
            <person name="Floi Bucao C."/>
            <person name="Jouanno E."/>
            <person name="Wen M."/>
            <person name="Mejri S."/>
            <person name="Dirks R."/>
            <person name="Jansen H."/>
            <person name="Henkel C."/>
            <person name="Chen W.J."/>
            <person name="Zahm M."/>
            <person name="Cabau C."/>
            <person name="Klopp C."/>
            <person name="Thompson A.W."/>
            <person name="Robinson-Rechavi M."/>
            <person name="Braasch I."/>
            <person name="Lecointre G."/>
            <person name="Bobe J."/>
            <person name="Postlethwait J.H."/>
            <person name="Berthelot C."/>
            <person name="Roest Crollius H."/>
            <person name="Guiguen Y."/>
        </authorList>
    </citation>
    <scope>NUCLEOTIDE SEQUENCE</scope>
    <source>
        <strain evidence="3">NC1722</strain>
    </source>
</reference>
<keyword evidence="2" id="KW-0812">Transmembrane</keyword>
<name>A0AAD7WF09_9TELE</name>
<proteinExistence type="predicted"/>
<evidence type="ECO:0000313" key="3">
    <source>
        <dbReference type="EMBL" id="KAJ8393539.1"/>
    </source>
</evidence>
<keyword evidence="2" id="KW-0472">Membrane</keyword>
<feature type="coiled-coil region" evidence="1">
    <location>
        <begin position="114"/>
        <end position="148"/>
    </location>
</feature>
<sequence>MTWGPCDGQHDQGNSRVTYGQGFVESGSDGVGQAPLNYTHGLLCLGEGDSMDIIRVLLQLRHYWHDCANWVITFIPEEWRPSPHLLFWFAVVTSFIVIGLGLSALFWWLRRKSGQNQERLEAENRRKIQELEEKIMILESEKGCVELRAETLQQRLEAQLALQQTLDSENNDRESKVKEVIRSQTQENKELKQELEQTESLFKTEMMFHAQQMQEILMDVRIAEQNLDFEGEESEILRKKKVAEVESERRDKEMKALLRSHKLKVHEIKEEHRRAEISYEAEIESLKKESQEIWDTSECGLTACWNEINTLRKQLDDVSTEPQLAPFKSTPGLSHQQTTRNETCVVATQTEFSGSSDESPQVERENHIYLERLLAEQWKTLVLEGKMLLLNQDRDALEDQNGKLEQQTSALQGRVRNMTDICQQKEQTLHYFLNRTLSTFGLRMQRMTVQEPRLSPVTETTGSWSEEHVVVDRGQTTRGLSVVDYTPTASSDRPRARANQPVVIGNVVPGSRWV</sequence>
<comment type="caution">
    <text evidence="3">The sequence shown here is derived from an EMBL/GenBank/DDBJ whole genome shotgun (WGS) entry which is preliminary data.</text>
</comment>
<evidence type="ECO:0000256" key="1">
    <source>
        <dbReference type="SAM" id="Coils"/>
    </source>
</evidence>
<protein>
    <submittedName>
        <fullName evidence="3">Uncharacterized protein</fullName>
    </submittedName>
</protein>
<feature type="coiled-coil region" evidence="1">
    <location>
        <begin position="387"/>
        <end position="414"/>
    </location>
</feature>
<keyword evidence="2" id="KW-1133">Transmembrane helix</keyword>
<dbReference type="Proteomes" id="UP001221898">
    <property type="component" value="Unassembled WGS sequence"/>
</dbReference>
<feature type="transmembrane region" description="Helical" evidence="2">
    <location>
        <begin position="85"/>
        <end position="109"/>
    </location>
</feature>
<dbReference type="AlphaFoldDB" id="A0AAD7WF09"/>
<evidence type="ECO:0000256" key="2">
    <source>
        <dbReference type="SAM" id="Phobius"/>
    </source>
</evidence>